<feature type="domain" description="NADH:flavin oxidoreductase/NADH oxidase N-terminal" evidence="1">
    <location>
        <begin position="5"/>
        <end position="335"/>
    </location>
</feature>
<reference evidence="2 3" key="1">
    <citation type="journal article" date="2015" name="Fungal Genet. Biol.">
        <title>Evolution of novel wood decay mechanisms in Agaricales revealed by the genome sequences of Fistulina hepatica and Cylindrobasidium torrendii.</title>
        <authorList>
            <person name="Floudas D."/>
            <person name="Held B.W."/>
            <person name="Riley R."/>
            <person name="Nagy L.G."/>
            <person name="Koehler G."/>
            <person name="Ransdell A.S."/>
            <person name="Younus H."/>
            <person name="Chow J."/>
            <person name="Chiniquy J."/>
            <person name="Lipzen A."/>
            <person name="Tritt A."/>
            <person name="Sun H."/>
            <person name="Haridas S."/>
            <person name="LaButti K."/>
            <person name="Ohm R.A."/>
            <person name="Kues U."/>
            <person name="Blanchette R.A."/>
            <person name="Grigoriev I.V."/>
            <person name="Minto R.E."/>
            <person name="Hibbett D.S."/>
        </authorList>
    </citation>
    <scope>NUCLEOTIDE SEQUENCE [LARGE SCALE GENOMIC DNA]</scope>
    <source>
        <strain evidence="2 3">FP15055 ss-10</strain>
    </source>
</reference>
<keyword evidence="3" id="KW-1185">Reference proteome</keyword>
<protein>
    <submittedName>
        <fullName evidence="2">FMN-linked oxidoreductase</fullName>
    </submittedName>
</protein>
<dbReference type="Proteomes" id="UP000054007">
    <property type="component" value="Unassembled WGS sequence"/>
</dbReference>
<dbReference type="GO" id="GO:0003959">
    <property type="term" value="F:NADPH dehydrogenase activity"/>
    <property type="evidence" value="ECO:0007669"/>
    <property type="project" value="TreeGrafter"/>
</dbReference>
<dbReference type="AlphaFoldDB" id="A0A0D7B1R3"/>
<gene>
    <name evidence="2" type="ORF">CYLTODRAFT_438207</name>
</gene>
<dbReference type="InterPro" id="IPR001155">
    <property type="entry name" value="OxRdtase_FMN_N"/>
</dbReference>
<dbReference type="Pfam" id="PF00724">
    <property type="entry name" value="Oxidored_FMN"/>
    <property type="match status" value="1"/>
</dbReference>
<dbReference type="PANTHER" id="PTHR22893:SF91">
    <property type="entry name" value="NADPH DEHYDROGENASE 2-RELATED"/>
    <property type="match status" value="1"/>
</dbReference>
<dbReference type="InterPro" id="IPR045247">
    <property type="entry name" value="Oye-like"/>
</dbReference>
<dbReference type="SUPFAM" id="SSF51395">
    <property type="entry name" value="FMN-linked oxidoreductases"/>
    <property type="match status" value="1"/>
</dbReference>
<dbReference type="OrthoDB" id="276546at2759"/>
<evidence type="ECO:0000313" key="3">
    <source>
        <dbReference type="Proteomes" id="UP000054007"/>
    </source>
</evidence>
<dbReference type="CDD" id="cd02933">
    <property type="entry name" value="OYE_like_FMN"/>
    <property type="match status" value="1"/>
</dbReference>
<name>A0A0D7B1R3_9AGAR</name>
<evidence type="ECO:0000259" key="1">
    <source>
        <dbReference type="Pfam" id="PF00724"/>
    </source>
</evidence>
<evidence type="ECO:0000313" key="2">
    <source>
        <dbReference type="EMBL" id="KIY64417.1"/>
    </source>
</evidence>
<dbReference type="EMBL" id="KN880636">
    <property type="protein sequence ID" value="KIY64417.1"/>
    <property type="molecule type" value="Genomic_DNA"/>
</dbReference>
<organism evidence="2 3">
    <name type="scientific">Cylindrobasidium torrendii FP15055 ss-10</name>
    <dbReference type="NCBI Taxonomy" id="1314674"/>
    <lineage>
        <taxon>Eukaryota</taxon>
        <taxon>Fungi</taxon>
        <taxon>Dikarya</taxon>
        <taxon>Basidiomycota</taxon>
        <taxon>Agaricomycotina</taxon>
        <taxon>Agaricomycetes</taxon>
        <taxon>Agaricomycetidae</taxon>
        <taxon>Agaricales</taxon>
        <taxon>Marasmiineae</taxon>
        <taxon>Physalacriaceae</taxon>
        <taxon>Cylindrobasidium</taxon>
    </lineage>
</organism>
<dbReference type="STRING" id="1314674.A0A0D7B1R3"/>
<dbReference type="InterPro" id="IPR013785">
    <property type="entry name" value="Aldolase_TIM"/>
</dbReference>
<proteinExistence type="predicted"/>
<dbReference type="GO" id="GO:0010181">
    <property type="term" value="F:FMN binding"/>
    <property type="evidence" value="ECO:0007669"/>
    <property type="project" value="InterPro"/>
</dbReference>
<dbReference type="PANTHER" id="PTHR22893">
    <property type="entry name" value="NADH OXIDOREDUCTASE-RELATED"/>
    <property type="match status" value="1"/>
</dbReference>
<dbReference type="Gene3D" id="3.20.20.70">
    <property type="entry name" value="Aldolase class I"/>
    <property type="match status" value="1"/>
</dbReference>
<sequence>MASPSLFQPTKVGRMSLAHRVVLAPMTRLRSNPETLVPLPVVKDFYTQRASVPGTLLITEGTSVHKKACGYPAGPGIYTDEQIAAWKEIVDAVHAKGSYIYMQILGFGRKANPACVPNGDVVAASAIPSSVGGVTPRALTVGEIEEYVDWYETAARNAVHKAGFDGVEIHCANGYLLDGFLQDTSNTRTDEYGGTIAKRARFVLSVVDRVSQSIGADRVGFRLSPWTHVDGSGMDDPIPTYAFVVKEIAARYSNLAYLHDIEPRAQLSDDVEPAPHESNDFLRTIWNGRPFIAAGGYVRENGIETADRFGGLIAYGRWYTSNPDLPKRLERNLPLRKYDRSTFYLPGEVSPRGYVDFEE</sequence>
<accession>A0A0D7B1R3</accession>